<gene>
    <name evidence="1" type="ORF">OMM_14444</name>
</gene>
<comment type="caution">
    <text evidence="1">The sequence shown here is derived from an EMBL/GenBank/DDBJ whole genome shotgun (WGS) entry which is preliminary data.</text>
</comment>
<dbReference type="EMBL" id="ATBP01002945">
    <property type="protein sequence ID" value="ETR65317.1"/>
    <property type="molecule type" value="Genomic_DNA"/>
</dbReference>
<protein>
    <submittedName>
        <fullName evidence="1">Uncharacterized protein</fullName>
    </submittedName>
</protein>
<reference evidence="2" key="1">
    <citation type="submission" date="2012-11" db="EMBL/GenBank/DDBJ databases">
        <authorList>
            <person name="Lucero-Rivera Y.E."/>
            <person name="Tovar-Ramirez D."/>
        </authorList>
    </citation>
    <scope>NUCLEOTIDE SEQUENCE [LARGE SCALE GENOMIC DNA]</scope>
    <source>
        <strain evidence="2">Araruama</strain>
    </source>
</reference>
<feature type="non-terminal residue" evidence="1">
    <location>
        <position position="186"/>
    </location>
</feature>
<evidence type="ECO:0000313" key="2">
    <source>
        <dbReference type="Proteomes" id="UP000189670"/>
    </source>
</evidence>
<name>A0A1V1NRW3_9BACT</name>
<dbReference type="Proteomes" id="UP000189670">
    <property type="component" value="Unassembled WGS sequence"/>
</dbReference>
<dbReference type="AlphaFoldDB" id="A0A1V1NRW3"/>
<evidence type="ECO:0000313" key="1">
    <source>
        <dbReference type="EMBL" id="ETR65317.1"/>
    </source>
</evidence>
<proteinExistence type="predicted"/>
<organism evidence="1 2">
    <name type="scientific">Candidatus Magnetoglobus multicellularis str. Araruama</name>
    <dbReference type="NCBI Taxonomy" id="890399"/>
    <lineage>
        <taxon>Bacteria</taxon>
        <taxon>Pseudomonadati</taxon>
        <taxon>Thermodesulfobacteriota</taxon>
        <taxon>Desulfobacteria</taxon>
        <taxon>Desulfobacterales</taxon>
        <taxon>Desulfobacteraceae</taxon>
        <taxon>Candidatus Magnetoglobus</taxon>
    </lineage>
</organism>
<sequence>MRTYQQPAKAVNQWHIGSESAFSDDQAAYISSDNGISSGFQLSEISRAYMEIPVDLTYCLDPKLFFQWKTDTTVLYGHGELLIMGMDQTLTIKPFTRSEGWQEYSISLNQFKGEKIILRYAWMNDSVKHHHKEPAFCIDDIKIFSPVSPLPVNESPIITHIPDLTTMSGDNFLYTITTFDSTNDAL</sequence>
<accession>A0A1V1NRW3</accession>